<reference evidence="3 4" key="1">
    <citation type="submission" date="2024-06" db="EMBL/GenBank/DDBJ databases">
        <title>The Natural Products Discovery Center: Release of the First 8490 Sequenced Strains for Exploring Actinobacteria Biosynthetic Diversity.</title>
        <authorList>
            <person name="Kalkreuter E."/>
            <person name="Kautsar S.A."/>
            <person name="Yang D."/>
            <person name="Bader C.D."/>
            <person name="Teijaro C.N."/>
            <person name="Fluegel L."/>
            <person name="Davis C.M."/>
            <person name="Simpson J.R."/>
            <person name="Lauterbach L."/>
            <person name="Steele A.D."/>
            <person name="Gui C."/>
            <person name="Meng S."/>
            <person name="Li G."/>
            <person name="Viehrig K."/>
            <person name="Ye F."/>
            <person name="Su P."/>
            <person name="Kiefer A.F."/>
            <person name="Nichols A."/>
            <person name="Cepeda A.J."/>
            <person name="Yan W."/>
            <person name="Fan B."/>
            <person name="Jiang Y."/>
            <person name="Adhikari A."/>
            <person name="Zheng C.-J."/>
            <person name="Schuster L."/>
            <person name="Cowan T.M."/>
            <person name="Smanski M.J."/>
            <person name="Chevrette M.G."/>
            <person name="De Carvalho L.P.S."/>
            <person name="Shen B."/>
        </authorList>
    </citation>
    <scope>NUCLEOTIDE SEQUENCE [LARGE SCALE GENOMIC DNA]</scope>
    <source>
        <strain evidence="3 4">NPDC046838</strain>
    </source>
</reference>
<dbReference type="EMBL" id="JBEYXV010000006">
    <property type="protein sequence ID" value="MEU6821702.1"/>
    <property type="molecule type" value="Genomic_DNA"/>
</dbReference>
<dbReference type="RefSeq" id="WP_359348062.1">
    <property type="nucleotide sequence ID" value="NZ_JBEYXV010000006.1"/>
</dbReference>
<keyword evidence="3" id="KW-0378">Hydrolase</keyword>
<feature type="signal peptide" evidence="1">
    <location>
        <begin position="1"/>
        <end position="30"/>
    </location>
</feature>
<comment type="caution">
    <text evidence="3">The sequence shown here is derived from an EMBL/GenBank/DDBJ whole genome shotgun (WGS) entry which is preliminary data.</text>
</comment>
<gene>
    <name evidence="3" type="ORF">ABZ921_13810</name>
</gene>
<evidence type="ECO:0000313" key="3">
    <source>
        <dbReference type="EMBL" id="MEU6821702.1"/>
    </source>
</evidence>
<dbReference type="SUPFAM" id="SSF56219">
    <property type="entry name" value="DNase I-like"/>
    <property type="match status" value="1"/>
</dbReference>
<accession>A0ABV3BMZ2</accession>
<dbReference type="PROSITE" id="PS51318">
    <property type="entry name" value="TAT"/>
    <property type="match status" value="1"/>
</dbReference>
<keyword evidence="3" id="KW-0255">Endonuclease</keyword>
<evidence type="ECO:0000313" key="4">
    <source>
        <dbReference type="Proteomes" id="UP001551176"/>
    </source>
</evidence>
<evidence type="ECO:0000259" key="2">
    <source>
        <dbReference type="Pfam" id="PF03372"/>
    </source>
</evidence>
<dbReference type="InterPro" id="IPR036691">
    <property type="entry name" value="Endo/exonu/phosph_ase_sf"/>
</dbReference>
<dbReference type="GO" id="GO:0004519">
    <property type="term" value="F:endonuclease activity"/>
    <property type="evidence" value="ECO:0007669"/>
    <property type="project" value="UniProtKB-KW"/>
</dbReference>
<evidence type="ECO:0000256" key="1">
    <source>
        <dbReference type="SAM" id="SignalP"/>
    </source>
</evidence>
<dbReference type="Pfam" id="PF03372">
    <property type="entry name" value="Exo_endo_phos"/>
    <property type="match status" value="1"/>
</dbReference>
<dbReference type="InterPro" id="IPR006311">
    <property type="entry name" value="TAT_signal"/>
</dbReference>
<feature type="chain" id="PRO_5046554265" evidence="1">
    <location>
        <begin position="31"/>
        <end position="325"/>
    </location>
</feature>
<organism evidence="3 4">
    <name type="scientific">Streptomyces atriruber</name>
    <dbReference type="NCBI Taxonomy" id="545121"/>
    <lineage>
        <taxon>Bacteria</taxon>
        <taxon>Bacillati</taxon>
        <taxon>Actinomycetota</taxon>
        <taxon>Actinomycetes</taxon>
        <taxon>Kitasatosporales</taxon>
        <taxon>Streptomycetaceae</taxon>
        <taxon>Streptomyces</taxon>
    </lineage>
</organism>
<dbReference type="InterPro" id="IPR005135">
    <property type="entry name" value="Endo/exonuclease/phosphatase"/>
</dbReference>
<dbReference type="Proteomes" id="UP001551176">
    <property type="component" value="Unassembled WGS sequence"/>
</dbReference>
<keyword evidence="3" id="KW-0540">Nuclease</keyword>
<protein>
    <submittedName>
        <fullName evidence="3">Endonuclease/exonuclease/phosphatase family protein</fullName>
    </submittedName>
</protein>
<keyword evidence="1" id="KW-0732">Signal</keyword>
<feature type="domain" description="Endonuclease/exonuclease/phosphatase" evidence="2">
    <location>
        <begin position="55"/>
        <end position="316"/>
    </location>
</feature>
<name>A0ABV3BMZ2_9ACTN</name>
<proteinExistence type="predicted"/>
<sequence>MTTRATRRTFRPARTFVSLAALLGSALLWAGPTAAAAPADPGTAPAAAASYTIGQFNMAGGNTQHGDDGDEAPDALVRSVQDRKPAFMTLNEACADWSNRLQSQLGGEYTVLFDPVTKSAGGPNTKCYHPVGVPEEQRTDFGNGLLVRNDLGFDTSTLVGHSLGTSADREQREMLCMTSPARQLALCSVHLTHNSKSERRKESARAREILDTTYAGYTKFLGGDLNAEPLHQAPDNFYHSDYGRGALGQFKEADSHCGNDPHWGDVIGGSPFPVFLWCRDGEATMAGDNKKIDYLFVPMSTHVDWADATDALHSDHKLLWAGVTF</sequence>
<keyword evidence="4" id="KW-1185">Reference proteome</keyword>
<dbReference type="Gene3D" id="3.60.10.10">
    <property type="entry name" value="Endonuclease/exonuclease/phosphatase"/>
    <property type="match status" value="1"/>
</dbReference>